<proteinExistence type="predicted"/>
<keyword evidence="3" id="KW-1185">Reference proteome</keyword>
<dbReference type="HOGENOM" id="CLU_3229720_0_0_9"/>
<evidence type="ECO:0000256" key="1">
    <source>
        <dbReference type="SAM" id="Phobius"/>
    </source>
</evidence>
<gene>
    <name evidence="2" type="ordered locus">BMQ_pBM70176</name>
</gene>
<name>D5E4J1_PRIM1</name>
<evidence type="ECO:0000313" key="2">
    <source>
        <dbReference type="EMBL" id="ADE72716.1"/>
    </source>
</evidence>
<dbReference type="EMBL" id="CP001990">
    <property type="protein sequence ID" value="ADE72716.1"/>
    <property type="molecule type" value="Genomic_DNA"/>
</dbReference>
<keyword evidence="2" id="KW-0614">Plasmid</keyword>
<keyword evidence="1" id="KW-0812">Transmembrane</keyword>
<sequence length="43" mass="5227">MSPRGSLHFEVFFEKNKAEASDFFIFVHTFMSKTAIWFYLQYK</sequence>
<feature type="transmembrane region" description="Helical" evidence="1">
    <location>
        <begin position="20"/>
        <end position="40"/>
    </location>
</feature>
<dbReference type="Proteomes" id="UP000000935">
    <property type="component" value="Plasmid pBM700"/>
</dbReference>
<accession>D5E4J1</accession>
<reference evidence="2 3" key="1">
    <citation type="journal article" date="2011" name="J. Bacteriol.">
        <title>Genome sequences of the biotechnologically important Bacillus megaterium strains QM B1551 and DSM319.</title>
        <authorList>
            <person name="Eppinger M."/>
            <person name="Bunk B."/>
            <person name="Johns M.A."/>
            <person name="Edirisinghe J.N."/>
            <person name="Kutumbaka K.K."/>
            <person name="Koenig S.S."/>
            <person name="Huot Creasy H."/>
            <person name="Rosovitz M.J."/>
            <person name="Riley D.R."/>
            <person name="Daugherty S."/>
            <person name="Martin M."/>
            <person name="Elbourne L.D."/>
            <person name="Paulsen I."/>
            <person name="Biedendieck R."/>
            <person name="Braun C."/>
            <person name="Grayburn S."/>
            <person name="Dhingra S."/>
            <person name="Lukyanchuk V."/>
            <person name="Ball B."/>
            <person name="Ul-Qamar R."/>
            <person name="Seibel J."/>
            <person name="Bremer E."/>
            <person name="Jahn D."/>
            <person name="Ravel J."/>
            <person name="Vary P.S."/>
        </authorList>
    </citation>
    <scope>NUCLEOTIDE SEQUENCE [LARGE SCALE GENOMIC DNA]</scope>
    <source>
        <strain evidence="3">ATCC 12872 / QMB1551</strain>
        <plasmid evidence="2">pBM700</plasmid>
    </source>
</reference>
<organism evidence="2 3">
    <name type="scientific">Priestia megaterium (strain ATCC 12872 / QMB1551)</name>
    <name type="common">Bacillus megaterium</name>
    <dbReference type="NCBI Taxonomy" id="545693"/>
    <lineage>
        <taxon>Bacteria</taxon>
        <taxon>Bacillati</taxon>
        <taxon>Bacillota</taxon>
        <taxon>Bacilli</taxon>
        <taxon>Bacillales</taxon>
        <taxon>Bacillaceae</taxon>
        <taxon>Priestia</taxon>
    </lineage>
</organism>
<dbReference type="AlphaFoldDB" id="D5E4J1"/>
<evidence type="ECO:0000313" key="3">
    <source>
        <dbReference type="Proteomes" id="UP000000935"/>
    </source>
</evidence>
<protein>
    <submittedName>
        <fullName evidence="2">Uncharacterized protein</fullName>
    </submittedName>
</protein>
<keyword evidence="1" id="KW-1133">Transmembrane helix</keyword>
<geneLocation type="plasmid" evidence="2 3">
    <name>pBM700</name>
</geneLocation>
<dbReference type="KEGG" id="bmq:BMQ_pBM70176"/>
<keyword evidence="1" id="KW-0472">Membrane</keyword>